<protein>
    <submittedName>
        <fullName evidence="1">Uncharacterized protein</fullName>
    </submittedName>
</protein>
<dbReference type="EMBL" id="CM044702">
    <property type="protein sequence ID" value="KAI5676838.1"/>
    <property type="molecule type" value="Genomic_DNA"/>
</dbReference>
<evidence type="ECO:0000313" key="2">
    <source>
        <dbReference type="Proteomes" id="UP001060085"/>
    </source>
</evidence>
<dbReference type="Proteomes" id="UP001060085">
    <property type="component" value="Linkage Group LG02"/>
</dbReference>
<keyword evidence="2" id="KW-1185">Reference proteome</keyword>
<proteinExistence type="predicted"/>
<organism evidence="1 2">
    <name type="scientific">Catharanthus roseus</name>
    <name type="common">Madagascar periwinkle</name>
    <name type="synonym">Vinca rosea</name>
    <dbReference type="NCBI Taxonomy" id="4058"/>
    <lineage>
        <taxon>Eukaryota</taxon>
        <taxon>Viridiplantae</taxon>
        <taxon>Streptophyta</taxon>
        <taxon>Embryophyta</taxon>
        <taxon>Tracheophyta</taxon>
        <taxon>Spermatophyta</taxon>
        <taxon>Magnoliopsida</taxon>
        <taxon>eudicotyledons</taxon>
        <taxon>Gunneridae</taxon>
        <taxon>Pentapetalae</taxon>
        <taxon>asterids</taxon>
        <taxon>lamiids</taxon>
        <taxon>Gentianales</taxon>
        <taxon>Apocynaceae</taxon>
        <taxon>Rauvolfioideae</taxon>
        <taxon>Vinceae</taxon>
        <taxon>Catharanthinae</taxon>
        <taxon>Catharanthus</taxon>
    </lineage>
</organism>
<comment type="caution">
    <text evidence="1">The sequence shown here is derived from an EMBL/GenBank/DDBJ whole genome shotgun (WGS) entry which is preliminary data.</text>
</comment>
<accession>A0ACC0BVX9</accession>
<gene>
    <name evidence="1" type="ORF">M9H77_07788</name>
</gene>
<name>A0ACC0BVX9_CATRO</name>
<evidence type="ECO:0000313" key="1">
    <source>
        <dbReference type="EMBL" id="KAI5676838.1"/>
    </source>
</evidence>
<sequence length="237" mass="27582">MVKEMKSFKDLSHEQGQRELKSDDQVAHGLMIAIEKTMKEGVKFKNEGLEDDGNPPNGYSDGQQVDRALDKIKWKVPSFKRESDRNMFHDWERQVENLFMVRDHSDSVKAKKVYLTWIQEVLRLARGRMESIQVLLKAKGDQQELTTSPDIINGDTISRSDFEYNEMERRWIVRSGLSRREDFGHQCTKPTRHLGKAIAEEEEEEAEGEEAEGGNEEYDKFDSSIRAILEQMQIRQT</sequence>
<reference evidence="2" key="1">
    <citation type="journal article" date="2023" name="Nat. Plants">
        <title>Single-cell RNA sequencing provides a high-resolution roadmap for understanding the multicellular compartmentation of specialized metabolism.</title>
        <authorList>
            <person name="Sun S."/>
            <person name="Shen X."/>
            <person name="Li Y."/>
            <person name="Li Y."/>
            <person name="Wang S."/>
            <person name="Li R."/>
            <person name="Zhang H."/>
            <person name="Shen G."/>
            <person name="Guo B."/>
            <person name="Wei J."/>
            <person name="Xu J."/>
            <person name="St-Pierre B."/>
            <person name="Chen S."/>
            <person name="Sun C."/>
        </authorList>
    </citation>
    <scope>NUCLEOTIDE SEQUENCE [LARGE SCALE GENOMIC DNA]</scope>
</reference>